<evidence type="ECO:0000313" key="3">
    <source>
        <dbReference type="EMBL" id="MFC7337331.1"/>
    </source>
</evidence>
<evidence type="ECO:0008006" key="5">
    <source>
        <dbReference type="Google" id="ProtNLM"/>
    </source>
</evidence>
<dbReference type="Gene3D" id="2.30.30.700">
    <property type="entry name" value="SLA1 homology domain 1"/>
    <property type="match status" value="1"/>
</dbReference>
<keyword evidence="2" id="KW-0732">Signal</keyword>
<organism evidence="3 4">
    <name type="scientific">Haloferula chungangensis</name>
    <dbReference type="NCBI Taxonomy" id="1048331"/>
    <lineage>
        <taxon>Bacteria</taxon>
        <taxon>Pseudomonadati</taxon>
        <taxon>Verrucomicrobiota</taxon>
        <taxon>Verrucomicrobiia</taxon>
        <taxon>Verrucomicrobiales</taxon>
        <taxon>Verrucomicrobiaceae</taxon>
        <taxon>Haloferula</taxon>
    </lineage>
</organism>
<sequence length="361" mass="39631">MMIKIGVSTLILLATSSLAGARPWTDTQGRVIEAEFVSSDGKSVVIAKGGKEFTLPIERLSEADQKWLAEQSAAGSEEETKEGTPEGQGKQTGLISDHPVSVLFRNSPDEWAEGKAASACSREEKFSTPLDKKNQQGFEDCVSAPDQRCMVYIPASYDGSEAYGVYLHISPGNGGSIPKEYYPIFDKLKIIAVSAHSTSNQHAHWERVSRSMNALATVRAEWKTDPNRTYVGGLSGGGHMAFLTQALFSSEFRGAISHAAQSYPPGPNYNEGGHFGPISPSDFRRGRRAQNYWLIFMGTEDKRNYPEIAKTEGDWKALPVTYRCVEIEGHGHKIAPPKEFEEGLAWLESNPDNTKEPKGKD</sequence>
<protein>
    <recommendedName>
        <fullName evidence="5">SLA1 homology domain-containing protein</fullName>
    </recommendedName>
</protein>
<evidence type="ECO:0000256" key="1">
    <source>
        <dbReference type="SAM" id="MobiDB-lite"/>
    </source>
</evidence>
<dbReference type="EMBL" id="JBHTBS010000004">
    <property type="protein sequence ID" value="MFC7337331.1"/>
    <property type="molecule type" value="Genomic_DNA"/>
</dbReference>
<dbReference type="Gene3D" id="3.40.50.1820">
    <property type="entry name" value="alpha/beta hydrolase"/>
    <property type="match status" value="1"/>
</dbReference>
<dbReference type="SUPFAM" id="SSF53474">
    <property type="entry name" value="alpha/beta-Hydrolases"/>
    <property type="match status" value="1"/>
</dbReference>
<feature type="chain" id="PRO_5045968192" description="SLA1 homology domain-containing protein" evidence="2">
    <location>
        <begin position="20"/>
        <end position="361"/>
    </location>
</feature>
<gene>
    <name evidence="3" type="ORF">ACFQY0_09105</name>
</gene>
<reference evidence="4" key="1">
    <citation type="journal article" date="2019" name="Int. J. Syst. Evol. Microbiol.">
        <title>The Global Catalogue of Microorganisms (GCM) 10K type strain sequencing project: providing services to taxonomists for standard genome sequencing and annotation.</title>
        <authorList>
            <consortium name="The Broad Institute Genomics Platform"/>
            <consortium name="The Broad Institute Genome Sequencing Center for Infectious Disease"/>
            <person name="Wu L."/>
            <person name="Ma J."/>
        </authorList>
    </citation>
    <scope>NUCLEOTIDE SEQUENCE [LARGE SCALE GENOMIC DNA]</scope>
    <source>
        <strain evidence="4">CGMCC 4.1467</strain>
    </source>
</reference>
<proteinExistence type="predicted"/>
<evidence type="ECO:0000313" key="4">
    <source>
        <dbReference type="Proteomes" id="UP001596472"/>
    </source>
</evidence>
<comment type="caution">
    <text evidence="3">The sequence shown here is derived from an EMBL/GenBank/DDBJ whole genome shotgun (WGS) entry which is preliminary data.</text>
</comment>
<dbReference type="InterPro" id="IPR029058">
    <property type="entry name" value="AB_hydrolase_fold"/>
</dbReference>
<accession>A0ABW2L724</accession>
<feature type="region of interest" description="Disordered" evidence="1">
    <location>
        <begin position="68"/>
        <end position="94"/>
    </location>
</feature>
<feature type="region of interest" description="Disordered" evidence="1">
    <location>
        <begin position="342"/>
        <end position="361"/>
    </location>
</feature>
<dbReference type="RefSeq" id="WP_379711523.1">
    <property type="nucleotide sequence ID" value="NZ_JBHTBS010000004.1"/>
</dbReference>
<feature type="signal peptide" evidence="2">
    <location>
        <begin position="1"/>
        <end position="19"/>
    </location>
</feature>
<keyword evidence="4" id="KW-1185">Reference proteome</keyword>
<dbReference type="Proteomes" id="UP001596472">
    <property type="component" value="Unassembled WGS sequence"/>
</dbReference>
<name>A0ABW2L724_9BACT</name>
<evidence type="ECO:0000256" key="2">
    <source>
        <dbReference type="SAM" id="SignalP"/>
    </source>
</evidence>